<dbReference type="Proteomes" id="UP000425960">
    <property type="component" value="Chromosome"/>
</dbReference>
<name>A0A5K7ZSH8_9BACT</name>
<dbReference type="EMBL" id="AP021876">
    <property type="protein sequence ID" value="BBO83158.1"/>
    <property type="molecule type" value="Genomic_DNA"/>
</dbReference>
<gene>
    <name evidence="2" type="ORF">DSCO28_37240</name>
</gene>
<sequence>MVYVNKKNKVRLPCFGACKGDWYTICFSVFGGISVLKPLIIGLLVALRLSLIIVAATIGLEFGFITEVFKT</sequence>
<reference evidence="2 3" key="1">
    <citation type="submission" date="2019-11" db="EMBL/GenBank/DDBJ databases">
        <title>Comparative genomics of hydrocarbon-degrading Desulfosarcina strains.</title>
        <authorList>
            <person name="Watanabe M."/>
            <person name="Kojima H."/>
            <person name="Fukui M."/>
        </authorList>
    </citation>
    <scope>NUCLEOTIDE SEQUENCE [LARGE SCALE GENOMIC DNA]</scope>
    <source>
        <strain evidence="2 3">28bB2T</strain>
    </source>
</reference>
<feature type="transmembrane region" description="Helical" evidence="1">
    <location>
        <begin position="39"/>
        <end position="65"/>
    </location>
</feature>
<keyword evidence="1" id="KW-1133">Transmembrane helix</keyword>
<evidence type="ECO:0000313" key="3">
    <source>
        <dbReference type="Proteomes" id="UP000425960"/>
    </source>
</evidence>
<dbReference type="AlphaFoldDB" id="A0A5K7ZSH8"/>
<accession>A0A5K7ZSH8</accession>
<keyword evidence="1" id="KW-0472">Membrane</keyword>
<evidence type="ECO:0000313" key="2">
    <source>
        <dbReference type="EMBL" id="BBO83158.1"/>
    </source>
</evidence>
<organism evidence="2 3">
    <name type="scientific">Desulfosarcina ovata subsp. sediminis</name>
    <dbReference type="NCBI Taxonomy" id="885957"/>
    <lineage>
        <taxon>Bacteria</taxon>
        <taxon>Pseudomonadati</taxon>
        <taxon>Thermodesulfobacteriota</taxon>
        <taxon>Desulfobacteria</taxon>
        <taxon>Desulfobacterales</taxon>
        <taxon>Desulfosarcinaceae</taxon>
        <taxon>Desulfosarcina</taxon>
    </lineage>
</organism>
<protein>
    <submittedName>
        <fullName evidence="2">Uncharacterized protein</fullName>
    </submittedName>
</protein>
<keyword evidence="1" id="KW-0812">Transmembrane</keyword>
<dbReference type="KEGG" id="dov:DSCO28_37240"/>
<proteinExistence type="predicted"/>
<evidence type="ECO:0000256" key="1">
    <source>
        <dbReference type="SAM" id="Phobius"/>
    </source>
</evidence>
<feature type="transmembrane region" description="Helical" evidence="1">
    <location>
        <begin position="12"/>
        <end position="33"/>
    </location>
</feature>